<sequence length="96" mass="10902">MQTILIYTNSNRVQRNVVVDYLERIGLNIRLSPSPVSAQVLAIDEQYFYDCPPDTMPSFSTILREASFLKEYLEGFEAIVIITENEVLGKVASEID</sequence>
<comment type="caution">
    <text evidence="1">The sequence shown here is derived from an EMBL/GenBank/DDBJ whole genome shotgun (WGS) entry which is preliminary data.</text>
</comment>
<name>A0A0G0WBC2_UNCC2</name>
<organism evidence="1 2">
    <name type="scientific">candidate division CPR2 bacterium GW2011_GWC1_41_48</name>
    <dbReference type="NCBI Taxonomy" id="1618344"/>
    <lineage>
        <taxon>Bacteria</taxon>
        <taxon>Bacteria division CPR2</taxon>
    </lineage>
</organism>
<dbReference type="AlphaFoldDB" id="A0A0G0WBC2"/>
<accession>A0A0G0WBC2</accession>
<dbReference type="Proteomes" id="UP000033869">
    <property type="component" value="Unassembled WGS sequence"/>
</dbReference>
<dbReference type="EMBL" id="LCBL01000002">
    <property type="protein sequence ID" value="KKS09372.1"/>
    <property type="molecule type" value="Genomic_DNA"/>
</dbReference>
<proteinExistence type="predicted"/>
<gene>
    <name evidence="1" type="ORF">UU65_C0002G0150</name>
</gene>
<evidence type="ECO:0000313" key="2">
    <source>
        <dbReference type="Proteomes" id="UP000033869"/>
    </source>
</evidence>
<protein>
    <submittedName>
        <fullName evidence="1">Uncharacterized protein</fullName>
    </submittedName>
</protein>
<reference evidence="1 2" key="1">
    <citation type="journal article" date="2015" name="Nature">
        <title>rRNA introns, odd ribosomes, and small enigmatic genomes across a large radiation of phyla.</title>
        <authorList>
            <person name="Brown C.T."/>
            <person name="Hug L.A."/>
            <person name="Thomas B.C."/>
            <person name="Sharon I."/>
            <person name="Castelle C.J."/>
            <person name="Singh A."/>
            <person name="Wilkins M.J."/>
            <person name="Williams K.H."/>
            <person name="Banfield J.F."/>
        </authorList>
    </citation>
    <scope>NUCLEOTIDE SEQUENCE [LARGE SCALE GENOMIC DNA]</scope>
</reference>
<evidence type="ECO:0000313" key="1">
    <source>
        <dbReference type="EMBL" id="KKS09372.1"/>
    </source>
</evidence>